<comment type="caution">
    <text evidence="2">The sequence shown here is derived from an EMBL/GenBank/DDBJ whole genome shotgun (WGS) entry which is preliminary data.</text>
</comment>
<organism evidence="2 3">
    <name type="scientific">Trichoglossum hirsutum</name>
    <dbReference type="NCBI Taxonomy" id="265104"/>
    <lineage>
        <taxon>Eukaryota</taxon>
        <taxon>Fungi</taxon>
        <taxon>Dikarya</taxon>
        <taxon>Ascomycota</taxon>
        <taxon>Pezizomycotina</taxon>
        <taxon>Geoglossomycetes</taxon>
        <taxon>Geoglossales</taxon>
        <taxon>Geoglossaceae</taxon>
        <taxon>Trichoglossum</taxon>
    </lineage>
</organism>
<evidence type="ECO:0000313" key="3">
    <source>
        <dbReference type="Proteomes" id="UP000750711"/>
    </source>
</evidence>
<dbReference type="EMBL" id="JAGHQM010000493">
    <property type="protein sequence ID" value="KAH0559903.1"/>
    <property type="molecule type" value="Genomic_DNA"/>
</dbReference>
<evidence type="ECO:0000256" key="1">
    <source>
        <dbReference type="SAM" id="Phobius"/>
    </source>
</evidence>
<keyword evidence="1" id="KW-0472">Membrane</keyword>
<proteinExistence type="predicted"/>
<feature type="transmembrane region" description="Helical" evidence="1">
    <location>
        <begin position="57"/>
        <end position="77"/>
    </location>
</feature>
<sequence>MIGKTAAIPPARAPLSVTGRARPPMNILATTGAAPAATTGRPRGAARTRGIARTAKAAVLLSSLGLCIMIGLALALLRAAFTRDAAIVGVVPVNVDVGTRVAFPDGLPVVLGVVRGVVRRVEVDEERDAGAEEIELEPLEVAVEPLLVTEGLLEVAIAGGRVAVLLG</sequence>
<evidence type="ECO:0000313" key="2">
    <source>
        <dbReference type="EMBL" id="KAH0559903.1"/>
    </source>
</evidence>
<dbReference type="Proteomes" id="UP000750711">
    <property type="component" value="Unassembled WGS sequence"/>
</dbReference>
<keyword evidence="1" id="KW-0812">Transmembrane</keyword>
<dbReference type="AlphaFoldDB" id="A0A9P8RQH5"/>
<accession>A0A9P8RQH5</accession>
<gene>
    <name evidence="2" type="ORF">GP486_003576</name>
</gene>
<keyword evidence="3" id="KW-1185">Reference proteome</keyword>
<name>A0A9P8RQH5_9PEZI</name>
<protein>
    <submittedName>
        <fullName evidence="2">Uncharacterized protein</fullName>
    </submittedName>
</protein>
<keyword evidence="1" id="KW-1133">Transmembrane helix</keyword>
<reference evidence="2" key="1">
    <citation type="submission" date="2021-03" db="EMBL/GenBank/DDBJ databases">
        <title>Comparative genomics and phylogenomic investigation of the class Geoglossomycetes provide insights into ecological specialization and systematics.</title>
        <authorList>
            <person name="Melie T."/>
            <person name="Pirro S."/>
            <person name="Miller A.N."/>
            <person name="Quandt A."/>
        </authorList>
    </citation>
    <scope>NUCLEOTIDE SEQUENCE</scope>
    <source>
        <strain evidence="2">CAQ_001_2017</strain>
    </source>
</reference>